<evidence type="ECO:0000313" key="3">
    <source>
        <dbReference type="Proteomes" id="UP001521150"/>
    </source>
</evidence>
<accession>A0ABS8ZA15</accession>
<protein>
    <submittedName>
        <fullName evidence="2">MFS transporter</fullName>
    </submittedName>
</protein>
<feature type="transmembrane region" description="Helical" evidence="1">
    <location>
        <begin position="29"/>
        <end position="52"/>
    </location>
</feature>
<dbReference type="Gene3D" id="1.20.1250.20">
    <property type="entry name" value="MFS general substrate transporter like domains"/>
    <property type="match status" value="1"/>
</dbReference>
<keyword evidence="1" id="KW-1133">Transmembrane helix</keyword>
<feature type="transmembrane region" description="Helical" evidence="1">
    <location>
        <begin position="58"/>
        <end position="76"/>
    </location>
</feature>
<organism evidence="2 3">
    <name type="scientific">Kibdelosporangium philippinense</name>
    <dbReference type="NCBI Taxonomy" id="211113"/>
    <lineage>
        <taxon>Bacteria</taxon>
        <taxon>Bacillati</taxon>
        <taxon>Actinomycetota</taxon>
        <taxon>Actinomycetes</taxon>
        <taxon>Pseudonocardiales</taxon>
        <taxon>Pseudonocardiaceae</taxon>
        <taxon>Kibdelosporangium</taxon>
    </lineage>
</organism>
<dbReference type="EMBL" id="JAJVCN010000001">
    <property type="protein sequence ID" value="MCE7002697.1"/>
    <property type="molecule type" value="Genomic_DNA"/>
</dbReference>
<gene>
    <name evidence="2" type="ORF">LWC34_07610</name>
</gene>
<keyword evidence="3" id="KW-1185">Reference proteome</keyword>
<evidence type="ECO:0000313" key="2">
    <source>
        <dbReference type="EMBL" id="MCE7002697.1"/>
    </source>
</evidence>
<keyword evidence="1" id="KW-0472">Membrane</keyword>
<sequence>MHTMVWGVIVVTMRQRVVPDGLLGRVTSVYMLLDVGGAALGSLLGGLFAQALGVTAPFWIGAGVMVLICVAAWRPLRAA</sequence>
<keyword evidence="1" id="KW-0812">Transmembrane</keyword>
<dbReference type="SUPFAM" id="SSF103473">
    <property type="entry name" value="MFS general substrate transporter"/>
    <property type="match status" value="1"/>
</dbReference>
<comment type="caution">
    <text evidence="2">The sequence shown here is derived from an EMBL/GenBank/DDBJ whole genome shotgun (WGS) entry which is preliminary data.</text>
</comment>
<name>A0ABS8ZA15_9PSEU</name>
<proteinExistence type="predicted"/>
<dbReference type="RefSeq" id="WP_233724104.1">
    <property type="nucleotide sequence ID" value="NZ_JAJVCN010000001.1"/>
</dbReference>
<dbReference type="InterPro" id="IPR036259">
    <property type="entry name" value="MFS_trans_sf"/>
</dbReference>
<reference evidence="2 3" key="1">
    <citation type="submission" date="2021-12" db="EMBL/GenBank/DDBJ databases">
        <title>Genome sequence of Kibdelosporangium philippinense ATCC 49844.</title>
        <authorList>
            <person name="Fedorov E.A."/>
            <person name="Omeragic M."/>
            <person name="Shalygina K.F."/>
            <person name="Maclea K.S."/>
        </authorList>
    </citation>
    <scope>NUCLEOTIDE SEQUENCE [LARGE SCALE GENOMIC DNA]</scope>
    <source>
        <strain evidence="2 3">ATCC 49844</strain>
    </source>
</reference>
<dbReference type="Proteomes" id="UP001521150">
    <property type="component" value="Unassembled WGS sequence"/>
</dbReference>
<evidence type="ECO:0000256" key="1">
    <source>
        <dbReference type="SAM" id="Phobius"/>
    </source>
</evidence>